<dbReference type="SFLD" id="SFLDS00019">
    <property type="entry name" value="Glutathione_Transferase_(cytos"/>
    <property type="match status" value="1"/>
</dbReference>
<accession>A0A8J5M891</accession>
<dbReference type="GO" id="GO:0005737">
    <property type="term" value="C:cytoplasm"/>
    <property type="evidence" value="ECO:0007669"/>
    <property type="project" value="TreeGrafter"/>
</dbReference>
<dbReference type="FunFam" id="3.40.30.10:FF:000499">
    <property type="entry name" value="Glutathione S-transferase"/>
    <property type="match status" value="1"/>
</dbReference>
<comment type="caution">
    <text evidence="5">The sequence shown here is derived from an EMBL/GenBank/DDBJ whole genome shotgun (WGS) entry which is preliminary data.</text>
</comment>
<protein>
    <submittedName>
        <fullName evidence="5">Uncharacterized protein</fullName>
    </submittedName>
</protein>
<feature type="domain" description="J" evidence="3">
    <location>
        <begin position="681"/>
        <end position="751"/>
    </location>
</feature>
<dbReference type="FunFam" id="1.10.287.110:FF:000119">
    <property type="entry name" value="TPR-repeat-containing chaperone protein DNAJ, putative"/>
    <property type="match status" value="1"/>
</dbReference>
<keyword evidence="1" id="KW-0175">Coiled coil</keyword>
<evidence type="ECO:0000313" key="6">
    <source>
        <dbReference type="Proteomes" id="UP000709295"/>
    </source>
</evidence>
<dbReference type="SFLD" id="SFLDG01206">
    <property type="entry name" value="Xi.1"/>
    <property type="match status" value="1"/>
</dbReference>
<dbReference type="CDD" id="cd03190">
    <property type="entry name" value="GST_C_Omega_like"/>
    <property type="match status" value="1"/>
</dbReference>
<sequence length="787" mass="89058">MAAVFKTAKAQNKPASKFRNFIERSNKAVFPAEKNRYHLYVSYACPWASRCLSAMYLKGLDGIIGTSVVHPLMQRTRPEDKDDTHTGWTFVDPATTASLSGPTGFGSYSSEGCIPDTVNNARFVRDLYEKCTTEKTAYSVPILWDKKKNTIVSNDSADIVRMFNSAFADLVPSKLDLYPEELRSEIDAINDWIYNDISHGVYKCGFAGTQELYNNAVEKVFAGLDRAEEILSEHRYLVGDRLTEADLKLFPTLVRFDEVYAVHFKANKKLIQQYPNLSNYVREIYQLSRMAETVVMPHIAIHYYGSHTHLNPFGIIPAGPNVDFTLRVAADNAFAGGDMKTAISLLSKLIELEPKNERNFYKRFRAYLSERKYSHALSDLSSSLDVNPKYKQGRLQRGKLLMMLGQCAEASQDFQALVELYPKDTAGAEQLDKSKECASYIDEAERAHSRGDYQSAYNYLTQVLEGSAISSVPLLLERAQLSVSLQNPYDAIADLGSILKLDASNLIALQMRGEVLYSLGDKQSLEAAQSHYRQGLHSDPEHKGIKSLYRRLKKVLKYVNRAEDAMQRGAHTEAAEEWQSALDVDPDHSAMNKEFYLQLCTSELHLKHFAEARDACEKVVAIDNGYALAFAKLSEAQIGLELYEDAVRSAKRASELDDSSREFKEKVAQAEAALKQSKTKNYYKILGVARNSEAKEIKKAYRKQALEWHPDKHTDKDESEREEVEKRFHDIAEAYEILSNEETRAMYDRGEDVTGNPQQQQQQRGNPFNNAHFFQQGGRTFHFNFGG</sequence>
<reference evidence="5" key="1">
    <citation type="submission" date="2021-01" db="EMBL/GenBank/DDBJ databases">
        <title>Phytophthora aleatoria, a newly-described species from Pinus radiata is distinct from Phytophthora cactorum isolates based on comparative genomics.</title>
        <authorList>
            <person name="Mcdougal R."/>
            <person name="Panda P."/>
            <person name="Williams N."/>
            <person name="Studholme D.J."/>
        </authorList>
    </citation>
    <scope>NUCLEOTIDE SEQUENCE</scope>
    <source>
        <strain evidence="5">NZFS 4037</strain>
    </source>
</reference>
<dbReference type="InterPro" id="IPR010987">
    <property type="entry name" value="Glutathione-S-Trfase_C-like"/>
</dbReference>
<evidence type="ECO:0000259" key="4">
    <source>
        <dbReference type="PROSITE" id="PS50405"/>
    </source>
</evidence>
<name>A0A8J5M891_9STRA</name>
<feature type="domain" description="GST C-terminal" evidence="4">
    <location>
        <begin position="179"/>
        <end position="313"/>
    </location>
</feature>
<dbReference type="InterPro" id="IPR047047">
    <property type="entry name" value="GST_Omega-like_C"/>
</dbReference>
<dbReference type="Pfam" id="PF13432">
    <property type="entry name" value="TPR_16"/>
    <property type="match status" value="2"/>
</dbReference>
<dbReference type="SFLD" id="SFLDG01148">
    <property type="entry name" value="Xi_(cytGST)"/>
    <property type="match status" value="1"/>
</dbReference>
<dbReference type="AlphaFoldDB" id="A0A8J5M891"/>
<dbReference type="PANTHER" id="PTHR32419:SF6">
    <property type="entry name" value="GLUTATHIONE S-TRANSFERASE OMEGA-LIKE 1-RELATED"/>
    <property type="match status" value="1"/>
</dbReference>
<dbReference type="CDD" id="cd06257">
    <property type="entry name" value="DnaJ"/>
    <property type="match status" value="1"/>
</dbReference>
<dbReference type="SMART" id="SM00271">
    <property type="entry name" value="DnaJ"/>
    <property type="match status" value="1"/>
</dbReference>
<dbReference type="Pfam" id="PF00226">
    <property type="entry name" value="DnaJ"/>
    <property type="match status" value="1"/>
</dbReference>
<dbReference type="InterPro" id="IPR040079">
    <property type="entry name" value="Glutathione_S-Trfase"/>
</dbReference>
<dbReference type="Pfam" id="PF13409">
    <property type="entry name" value="GST_N_2"/>
    <property type="match status" value="1"/>
</dbReference>
<evidence type="ECO:0000256" key="2">
    <source>
        <dbReference type="SAM" id="MobiDB-lite"/>
    </source>
</evidence>
<dbReference type="Pfam" id="PF13410">
    <property type="entry name" value="GST_C_2"/>
    <property type="match status" value="1"/>
</dbReference>
<feature type="region of interest" description="Disordered" evidence="2">
    <location>
        <begin position="750"/>
        <end position="772"/>
    </location>
</feature>
<dbReference type="PANTHER" id="PTHR32419">
    <property type="entry name" value="GLUTATHIONYL-HYDROQUINONE REDUCTASE"/>
    <property type="match status" value="1"/>
</dbReference>
<evidence type="ECO:0000259" key="3">
    <source>
        <dbReference type="PROSITE" id="PS50076"/>
    </source>
</evidence>
<dbReference type="SMART" id="SM00028">
    <property type="entry name" value="TPR"/>
    <property type="match status" value="7"/>
</dbReference>
<dbReference type="InterPro" id="IPR001623">
    <property type="entry name" value="DnaJ_domain"/>
</dbReference>
<evidence type="ECO:0000256" key="1">
    <source>
        <dbReference type="SAM" id="Coils"/>
    </source>
</evidence>
<dbReference type="GO" id="GO:0004364">
    <property type="term" value="F:glutathione transferase activity"/>
    <property type="evidence" value="ECO:0007669"/>
    <property type="project" value="InterPro"/>
</dbReference>
<dbReference type="PROSITE" id="PS50405">
    <property type="entry name" value="GST_CTER"/>
    <property type="match status" value="1"/>
</dbReference>
<dbReference type="InterPro" id="IPR019734">
    <property type="entry name" value="TPR_rpt"/>
</dbReference>
<dbReference type="PROSITE" id="PS50076">
    <property type="entry name" value="DNAJ_2"/>
    <property type="match status" value="1"/>
</dbReference>
<dbReference type="InterPro" id="IPR018253">
    <property type="entry name" value="DnaJ_domain_CS"/>
</dbReference>
<dbReference type="InterPro" id="IPR004045">
    <property type="entry name" value="Glutathione_S-Trfase_N"/>
</dbReference>
<gene>
    <name evidence="5" type="ORF">JG688_00005886</name>
</gene>
<organism evidence="5 6">
    <name type="scientific">Phytophthora aleatoria</name>
    <dbReference type="NCBI Taxonomy" id="2496075"/>
    <lineage>
        <taxon>Eukaryota</taxon>
        <taxon>Sar</taxon>
        <taxon>Stramenopiles</taxon>
        <taxon>Oomycota</taxon>
        <taxon>Peronosporomycetes</taxon>
        <taxon>Peronosporales</taxon>
        <taxon>Peronosporaceae</taxon>
        <taxon>Phytophthora</taxon>
    </lineage>
</organism>
<dbReference type="InterPro" id="IPR016639">
    <property type="entry name" value="GST_Omega/GSH"/>
</dbReference>
<keyword evidence="6" id="KW-1185">Reference proteome</keyword>
<proteinExistence type="predicted"/>
<dbReference type="PROSITE" id="PS00636">
    <property type="entry name" value="DNAJ_1"/>
    <property type="match status" value="1"/>
</dbReference>
<evidence type="ECO:0000313" key="5">
    <source>
        <dbReference type="EMBL" id="KAG6968298.1"/>
    </source>
</evidence>
<dbReference type="Proteomes" id="UP000709295">
    <property type="component" value="Unassembled WGS sequence"/>
</dbReference>
<dbReference type="EMBL" id="JAENGY010000244">
    <property type="protein sequence ID" value="KAG6968298.1"/>
    <property type="molecule type" value="Genomic_DNA"/>
</dbReference>
<feature type="coiled-coil region" evidence="1">
    <location>
        <begin position="653"/>
        <end position="680"/>
    </location>
</feature>